<dbReference type="GO" id="GO:0005886">
    <property type="term" value="C:plasma membrane"/>
    <property type="evidence" value="ECO:0007669"/>
    <property type="project" value="UniProtKB-SubCell"/>
</dbReference>
<gene>
    <name evidence="7" type="ORF">MNBD_ALPHA08-881</name>
</gene>
<sequence length="84" mass="8845">MMGLGWIMTILVGGLAGFIAEKIMKADHGLMTNIILGVAGAIVLNLIAGWVFNIHIGGVFGQLVTAVLGACGLIYGYRMLKARK</sequence>
<dbReference type="AlphaFoldDB" id="A0A3B0SDA9"/>
<evidence type="ECO:0000256" key="1">
    <source>
        <dbReference type="ARBA" id="ARBA00004651"/>
    </source>
</evidence>
<evidence type="ECO:0000256" key="3">
    <source>
        <dbReference type="ARBA" id="ARBA00022692"/>
    </source>
</evidence>
<feature type="transmembrane region" description="Helical" evidence="6">
    <location>
        <begin position="58"/>
        <end position="77"/>
    </location>
</feature>
<protein>
    <recommendedName>
        <fullName evidence="8">Transglycosylase associated protein</fullName>
    </recommendedName>
</protein>
<evidence type="ECO:0000313" key="7">
    <source>
        <dbReference type="EMBL" id="VAV92995.1"/>
    </source>
</evidence>
<reference evidence="7" key="1">
    <citation type="submission" date="2018-06" db="EMBL/GenBank/DDBJ databases">
        <authorList>
            <person name="Zhirakovskaya E."/>
        </authorList>
    </citation>
    <scope>NUCLEOTIDE SEQUENCE</scope>
</reference>
<feature type="transmembrane region" description="Helical" evidence="6">
    <location>
        <begin position="30"/>
        <end position="52"/>
    </location>
</feature>
<dbReference type="PANTHER" id="PTHR33884:SF3">
    <property type="entry name" value="UPF0410 PROTEIN YMGE"/>
    <property type="match status" value="1"/>
</dbReference>
<keyword evidence="4 6" id="KW-1133">Transmembrane helix</keyword>
<dbReference type="InterPro" id="IPR007341">
    <property type="entry name" value="Transgly_assoc"/>
</dbReference>
<dbReference type="EMBL" id="UOEC01000105">
    <property type="protein sequence ID" value="VAV92995.1"/>
    <property type="molecule type" value="Genomic_DNA"/>
</dbReference>
<evidence type="ECO:0000256" key="6">
    <source>
        <dbReference type="SAM" id="Phobius"/>
    </source>
</evidence>
<proteinExistence type="predicted"/>
<comment type="subcellular location">
    <subcellularLocation>
        <location evidence="1">Cell membrane</location>
        <topology evidence="1">Multi-pass membrane protein</topology>
    </subcellularLocation>
</comment>
<keyword evidence="3 6" id="KW-0812">Transmembrane</keyword>
<evidence type="ECO:0008006" key="8">
    <source>
        <dbReference type="Google" id="ProtNLM"/>
    </source>
</evidence>
<name>A0A3B0SDA9_9ZZZZ</name>
<evidence type="ECO:0000256" key="5">
    <source>
        <dbReference type="ARBA" id="ARBA00023136"/>
    </source>
</evidence>
<keyword evidence="2" id="KW-1003">Cell membrane</keyword>
<dbReference type="PANTHER" id="PTHR33884">
    <property type="entry name" value="UPF0410 PROTEIN YMGE"/>
    <property type="match status" value="1"/>
</dbReference>
<feature type="transmembrane region" description="Helical" evidence="6">
    <location>
        <begin position="6"/>
        <end position="23"/>
    </location>
</feature>
<evidence type="ECO:0000256" key="4">
    <source>
        <dbReference type="ARBA" id="ARBA00022989"/>
    </source>
</evidence>
<organism evidence="7">
    <name type="scientific">hydrothermal vent metagenome</name>
    <dbReference type="NCBI Taxonomy" id="652676"/>
    <lineage>
        <taxon>unclassified sequences</taxon>
        <taxon>metagenomes</taxon>
        <taxon>ecological metagenomes</taxon>
    </lineage>
</organism>
<evidence type="ECO:0000256" key="2">
    <source>
        <dbReference type="ARBA" id="ARBA00022475"/>
    </source>
</evidence>
<keyword evidence="5 6" id="KW-0472">Membrane</keyword>
<accession>A0A3B0SDA9</accession>